<feature type="non-terminal residue" evidence="1">
    <location>
        <position position="1"/>
    </location>
</feature>
<dbReference type="AlphaFoldDB" id="A0A8X6IL78"/>
<protein>
    <submittedName>
        <fullName evidence="1">Uncharacterized protein</fullName>
    </submittedName>
</protein>
<comment type="caution">
    <text evidence="1">The sequence shown here is derived from an EMBL/GenBank/DDBJ whole genome shotgun (WGS) entry which is preliminary data.</text>
</comment>
<reference evidence="1" key="1">
    <citation type="submission" date="2020-08" db="EMBL/GenBank/DDBJ databases">
        <title>Multicomponent nature underlies the extraordinary mechanical properties of spider dragline silk.</title>
        <authorList>
            <person name="Kono N."/>
            <person name="Nakamura H."/>
            <person name="Mori M."/>
            <person name="Yoshida Y."/>
            <person name="Ohtoshi R."/>
            <person name="Malay A.D."/>
            <person name="Moran D.A.P."/>
            <person name="Tomita M."/>
            <person name="Numata K."/>
            <person name="Arakawa K."/>
        </authorList>
    </citation>
    <scope>NUCLEOTIDE SEQUENCE</scope>
</reference>
<dbReference type="EMBL" id="BMAW01091533">
    <property type="protein sequence ID" value="GFS50319.1"/>
    <property type="molecule type" value="Genomic_DNA"/>
</dbReference>
<evidence type="ECO:0000313" key="2">
    <source>
        <dbReference type="EMBL" id="GFU02378.1"/>
    </source>
</evidence>
<dbReference type="EMBL" id="BMAW01123232">
    <property type="protein sequence ID" value="GFU02378.1"/>
    <property type="molecule type" value="Genomic_DNA"/>
</dbReference>
<accession>A0A8X6IL78</accession>
<keyword evidence="3" id="KW-1185">Reference proteome</keyword>
<evidence type="ECO:0000313" key="1">
    <source>
        <dbReference type="EMBL" id="GFS50319.1"/>
    </source>
</evidence>
<gene>
    <name evidence="2" type="ORF">NPIL_246991</name>
    <name evidence="1" type="ORF">NPIL_277281</name>
</gene>
<organism evidence="1 3">
    <name type="scientific">Nephila pilipes</name>
    <name type="common">Giant wood spider</name>
    <name type="synonym">Nephila maculata</name>
    <dbReference type="NCBI Taxonomy" id="299642"/>
    <lineage>
        <taxon>Eukaryota</taxon>
        <taxon>Metazoa</taxon>
        <taxon>Ecdysozoa</taxon>
        <taxon>Arthropoda</taxon>
        <taxon>Chelicerata</taxon>
        <taxon>Arachnida</taxon>
        <taxon>Araneae</taxon>
        <taxon>Araneomorphae</taxon>
        <taxon>Entelegynae</taxon>
        <taxon>Araneoidea</taxon>
        <taxon>Nephilidae</taxon>
        <taxon>Nephila</taxon>
    </lineage>
</organism>
<evidence type="ECO:0000313" key="3">
    <source>
        <dbReference type="Proteomes" id="UP000887013"/>
    </source>
</evidence>
<proteinExistence type="predicted"/>
<sequence length="50" mass="5390">IILLVVSLCTRKSCTQTSDITKSGNKKAVANGCLPKEENIENGRIQTISN</sequence>
<dbReference type="Proteomes" id="UP000887013">
    <property type="component" value="Unassembled WGS sequence"/>
</dbReference>
<name>A0A8X6IL78_NEPPI</name>